<accession>A0A812XZD1</accession>
<keyword evidence="1" id="KW-1133">Transmembrane helix</keyword>
<keyword evidence="1" id="KW-0812">Transmembrane</keyword>
<keyword evidence="3" id="KW-1185">Reference proteome</keyword>
<gene>
    <name evidence="2" type="primary">desA3</name>
    <name evidence="2" type="ORF">SPIL2461_LOCUS21798</name>
</gene>
<dbReference type="Proteomes" id="UP000649617">
    <property type="component" value="Unassembled WGS sequence"/>
</dbReference>
<evidence type="ECO:0000313" key="2">
    <source>
        <dbReference type="EMBL" id="CAE7752263.1"/>
    </source>
</evidence>
<feature type="non-terminal residue" evidence="2">
    <location>
        <position position="144"/>
    </location>
</feature>
<evidence type="ECO:0000313" key="3">
    <source>
        <dbReference type="Proteomes" id="UP000649617"/>
    </source>
</evidence>
<dbReference type="OrthoDB" id="40579at2759"/>
<protein>
    <submittedName>
        <fullName evidence="2">DesA3 protein</fullName>
    </submittedName>
</protein>
<dbReference type="EMBL" id="CAJNIZ010046603">
    <property type="protein sequence ID" value="CAE7752263.1"/>
    <property type="molecule type" value="Genomic_DNA"/>
</dbReference>
<keyword evidence="1" id="KW-0472">Membrane</keyword>
<comment type="caution">
    <text evidence="2">The sequence shown here is derived from an EMBL/GenBank/DDBJ whole genome shotgun (WGS) entry which is preliminary data.</text>
</comment>
<reference evidence="2" key="1">
    <citation type="submission" date="2021-02" db="EMBL/GenBank/DDBJ databases">
        <authorList>
            <person name="Dougan E. K."/>
            <person name="Rhodes N."/>
            <person name="Thang M."/>
            <person name="Chan C."/>
        </authorList>
    </citation>
    <scope>NUCLEOTIDE SEQUENCE</scope>
</reference>
<feature type="transmembrane region" description="Helical" evidence="1">
    <location>
        <begin position="57"/>
        <end position="79"/>
    </location>
</feature>
<evidence type="ECO:0000256" key="1">
    <source>
        <dbReference type="SAM" id="Phobius"/>
    </source>
</evidence>
<sequence>MIMSETYVLDSGFDPDQFVADIKEAKAAVGDATEADARHLQGLVLTSQVLLYGGHSLLLLGAALPSYSWVLLATGAFMISFARCMKWTIIGHHVSHGGFDKLQKSHPNALPSHYKRGVFAIGVRRFFDWMDWMLPQAWDVEHNK</sequence>
<dbReference type="AlphaFoldDB" id="A0A812XZD1"/>
<name>A0A812XZD1_SYMPI</name>
<organism evidence="2 3">
    <name type="scientific">Symbiodinium pilosum</name>
    <name type="common">Dinoflagellate</name>
    <dbReference type="NCBI Taxonomy" id="2952"/>
    <lineage>
        <taxon>Eukaryota</taxon>
        <taxon>Sar</taxon>
        <taxon>Alveolata</taxon>
        <taxon>Dinophyceae</taxon>
        <taxon>Suessiales</taxon>
        <taxon>Symbiodiniaceae</taxon>
        <taxon>Symbiodinium</taxon>
    </lineage>
</organism>
<proteinExistence type="predicted"/>